<evidence type="ECO:0000313" key="2">
    <source>
        <dbReference type="Proteomes" id="UP000483820"/>
    </source>
</evidence>
<protein>
    <recommendedName>
        <fullName evidence="3">SET domain-containing protein</fullName>
    </recommendedName>
</protein>
<dbReference type="SUPFAM" id="SSF82199">
    <property type="entry name" value="SET domain"/>
    <property type="match status" value="1"/>
</dbReference>
<dbReference type="RefSeq" id="XP_053578530.1">
    <property type="nucleotide sequence ID" value="XM_053734964.1"/>
</dbReference>
<dbReference type="Gene3D" id="2.170.270.10">
    <property type="entry name" value="SET domain"/>
    <property type="match status" value="1"/>
</dbReference>
<dbReference type="AlphaFoldDB" id="A0A6A5FUM0"/>
<accession>A0A6A5FUM0</accession>
<dbReference type="Proteomes" id="UP000483820">
    <property type="component" value="Chromosome X"/>
</dbReference>
<gene>
    <name evidence="1" type="ORF">GCK72_022649</name>
</gene>
<dbReference type="CTD" id="78777509"/>
<reference evidence="1 2" key="1">
    <citation type="submission" date="2019-12" db="EMBL/GenBank/DDBJ databases">
        <title>Chromosome-level assembly of the Caenorhabditis remanei genome.</title>
        <authorList>
            <person name="Teterina A.A."/>
            <person name="Willis J.H."/>
            <person name="Phillips P.C."/>
        </authorList>
    </citation>
    <scope>NUCLEOTIDE SEQUENCE [LARGE SCALE GENOMIC DNA]</scope>
    <source>
        <strain evidence="1 2">PX506</strain>
        <tissue evidence="1">Whole organism</tissue>
    </source>
</reference>
<comment type="caution">
    <text evidence="1">The sequence shown here is derived from an EMBL/GenBank/DDBJ whole genome shotgun (WGS) entry which is preliminary data.</text>
</comment>
<proteinExistence type="predicted"/>
<sequence>MSPTSYSWYVSQQEIMLILKKQRPSFYPSSFCGPCEVCGKQNSKLLYKPDVCRCSTNCPNRQLQRGRNKAFVVYHEDNLRGFGLRAAIKDIKIGETVTISYWEKDKL</sequence>
<dbReference type="EMBL" id="WUAV01000006">
    <property type="protein sequence ID" value="KAF1746196.1"/>
    <property type="molecule type" value="Genomic_DNA"/>
</dbReference>
<dbReference type="InterPro" id="IPR046341">
    <property type="entry name" value="SET_dom_sf"/>
</dbReference>
<dbReference type="GeneID" id="78777509"/>
<organism evidence="1 2">
    <name type="scientific">Caenorhabditis remanei</name>
    <name type="common">Caenorhabditis vulgaris</name>
    <dbReference type="NCBI Taxonomy" id="31234"/>
    <lineage>
        <taxon>Eukaryota</taxon>
        <taxon>Metazoa</taxon>
        <taxon>Ecdysozoa</taxon>
        <taxon>Nematoda</taxon>
        <taxon>Chromadorea</taxon>
        <taxon>Rhabditida</taxon>
        <taxon>Rhabditina</taxon>
        <taxon>Rhabditomorpha</taxon>
        <taxon>Rhabditoidea</taxon>
        <taxon>Rhabditidae</taxon>
        <taxon>Peloderinae</taxon>
        <taxon>Caenorhabditis</taxon>
    </lineage>
</organism>
<evidence type="ECO:0000313" key="1">
    <source>
        <dbReference type="EMBL" id="KAF1746196.1"/>
    </source>
</evidence>
<name>A0A6A5FUM0_CAERE</name>
<dbReference type="KEGG" id="crq:GCK72_022649"/>
<evidence type="ECO:0008006" key="3">
    <source>
        <dbReference type="Google" id="ProtNLM"/>
    </source>
</evidence>